<keyword evidence="2" id="KW-0677">Repeat</keyword>
<evidence type="ECO:0000256" key="1">
    <source>
        <dbReference type="ARBA" id="ARBA00022574"/>
    </source>
</evidence>
<name>A0A0G4I8Z7_9ALVE</name>
<dbReference type="PANTHER" id="PTHR10971">
    <property type="entry name" value="MRNA EXPORT FACTOR AND BUB3"/>
    <property type="match status" value="1"/>
</dbReference>
<proteinExistence type="predicted"/>
<dbReference type="InterPro" id="IPR015943">
    <property type="entry name" value="WD40/YVTN_repeat-like_dom_sf"/>
</dbReference>
<gene>
    <name evidence="3" type="ORF">Cvel_12030</name>
</gene>
<accession>A0A0G4I8Z7</accession>
<evidence type="ECO:0000313" key="3">
    <source>
        <dbReference type="EMBL" id="CEM53523.1"/>
    </source>
</evidence>
<dbReference type="InterPro" id="IPR036322">
    <property type="entry name" value="WD40_repeat_dom_sf"/>
</dbReference>
<dbReference type="AlphaFoldDB" id="A0A0G4I8Z7"/>
<keyword evidence="1" id="KW-0853">WD repeat</keyword>
<evidence type="ECO:0000256" key="2">
    <source>
        <dbReference type="ARBA" id="ARBA00022737"/>
    </source>
</evidence>
<dbReference type="VEuPathDB" id="CryptoDB:Cvel_12030"/>
<evidence type="ECO:0008006" key="4">
    <source>
        <dbReference type="Google" id="ProtNLM"/>
    </source>
</evidence>
<protein>
    <recommendedName>
        <fullName evidence="4">WD repeat-containing protein 92</fullName>
    </recommendedName>
</protein>
<dbReference type="PhylomeDB" id="A0A0G4I8Z7"/>
<dbReference type="EMBL" id="CDMZ01005702">
    <property type="protein sequence ID" value="CEM53523.1"/>
    <property type="molecule type" value="Genomic_DNA"/>
</dbReference>
<sequence length="329" mass="36552">MDTENAPQIIPHIQESVTYTPFEARWIPDTANFVVLGQNPKATGTIRIYDLDGGKCREIHNTEKKFGFKCGTFNASPPETQLLATGDFEGNLDVWDLEDPLVPIWSSKAHNSIINCIDGCGGANVGYGAPEIATGSRDGRDTAVVFVRKWDVRETEVNDCDCDIKLFDLRTNTLLWDTNVKNGVCHVQFDRKDIAMNKLGVSTLEGKLMMYDLRTFHPEEGFAGRVESVNKSTVWGCTFLPQNRELLACSGGNGHLAVYKYSYPKQRSRKDGNGIEKGVPGTLELLNEKELSTQPIVSLDWHKGKIGLCCMACLDQTVRVAIVTKLNLY</sequence>
<dbReference type="Gene3D" id="2.130.10.10">
    <property type="entry name" value="YVTN repeat-like/Quinoprotein amine dehydrogenase"/>
    <property type="match status" value="2"/>
</dbReference>
<reference evidence="3" key="1">
    <citation type="submission" date="2014-11" db="EMBL/GenBank/DDBJ databases">
        <authorList>
            <person name="Otto D Thomas"/>
            <person name="Naeem Raeece"/>
        </authorList>
    </citation>
    <scope>NUCLEOTIDE SEQUENCE</scope>
</reference>
<dbReference type="SUPFAM" id="SSF50978">
    <property type="entry name" value="WD40 repeat-like"/>
    <property type="match status" value="1"/>
</dbReference>
<organism evidence="3">
    <name type="scientific">Chromera velia CCMP2878</name>
    <dbReference type="NCBI Taxonomy" id="1169474"/>
    <lineage>
        <taxon>Eukaryota</taxon>
        <taxon>Sar</taxon>
        <taxon>Alveolata</taxon>
        <taxon>Colpodellida</taxon>
        <taxon>Chromeraceae</taxon>
        <taxon>Chromera</taxon>
    </lineage>
</organism>